<sequence length="601" mass="68712">MSLPVAAALPCPAVQRPLADYHPSVWGDYFLKYDSDIVREVGVRPSDDDIRKAVDEVKAKLTGKVDVILDSLELIDHVQHLGVARHFENEIDAKLAELHDLYPGFIDGRNDGSGRLHGVALYFRLLRQQGYNISSEVFDEFWHTGGKFSETLVGDVRGLLSLYEASHMMVHGEDILEEALVFTTDCLKSINETEHSQFLVDLVGRALKQPIRKGLPRLEAWHYIQVYQNNPSHDPVLLSLARMDFHSLQILHQKEVCDIVRWWKDWDFPRNMSFARDRVVECYFWILGVYFEPEYAFARKFLTKLIALTSIMDDMYDAYGTLEELIAYTEALQKWDLSAIEGLPGYMQLHYRAILDVYCEAETELASKGRLYGLPYAIQSMKDQAVGYLMEAKWFYQKYKPSLDEYIVLASTTAGYAMLITNSFVGMGDAVTEDAFKWASGNPKMLKASMMLSRLMDDIVSRKFEQKRGHVTSAVECYVKEYGGTEVEAEEALNKMVFDAWKDINEASLMPFDVPAPILTRVINFARVMDVLYKDGDNHALKHPHEGHHLLYSRRSPADVISKALVSLTTYNSHWLSEHCSLMNGMIISIRALFKSSKFRE</sequence>
<keyword evidence="2" id="KW-1185">Reference proteome</keyword>
<gene>
    <name evidence="1" type="ORF">MLD38_024939</name>
</gene>
<proteinExistence type="predicted"/>
<protein>
    <submittedName>
        <fullName evidence="1">Uncharacterized protein</fullName>
    </submittedName>
</protein>
<organism evidence="1 2">
    <name type="scientific">Melastoma candidum</name>
    <dbReference type="NCBI Taxonomy" id="119954"/>
    <lineage>
        <taxon>Eukaryota</taxon>
        <taxon>Viridiplantae</taxon>
        <taxon>Streptophyta</taxon>
        <taxon>Embryophyta</taxon>
        <taxon>Tracheophyta</taxon>
        <taxon>Spermatophyta</taxon>
        <taxon>Magnoliopsida</taxon>
        <taxon>eudicotyledons</taxon>
        <taxon>Gunneridae</taxon>
        <taxon>Pentapetalae</taxon>
        <taxon>rosids</taxon>
        <taxon>malvids</taxon>
        <taxon>Myrtales</taxon>
        <taxon>Melastomataceae</taxon>
        <taxon>Melastomatoideae</taxon>
        <taxon>Melastomateae</taxon>
        <taxon>Melastoma</taxon>
    </lineage>
</organism>
<comment type="caution">
    <text evidence="1">The sequence shown here is derived from an EMBL/GenBank/DDBJ whole genome shotgun (WGS) entry which is preliminary data.</text>
</comment>
<evidence type="ECO:0000313" key="2">
    <source>
        <dbReference type="Proteomes" id="UP001057402"/>
    </source>
</evidence>
<accession>A0ACB9NYZ4</accession>
<reference evidence="2" key="1">
    <citation type="journal article" date="2023" name="Front. Plant Sci.">
        <title>Chromosomal-level genome assembly of Melastoma candidum provides insights into trichome evolution.</title>
        <authorList>
            <person name="Zhong Y."/>
            <person name="Wu W."/>
            <person name="Sun C."/>
            <person name="Zou P."/>
            <person name="Liu Y."/>
            <person name="Dai S."/>
            <person name="Zhou R."/>
        </authorList>
    </citation>
    <scope>NUCLEOTIDE SEQUENCE [LARGE SCALE GENOMIC DNA]</scope>
</reference>
<dbReference type="Proteomes" id="UP001057402">
    <property type="component" value="Chromosome 7"/>
</dbReference>
<dbReference type="EMBL" id="CM042886">
    <property type="protein sequence ID" value="KAI4340066.1"/>
    <property type="molecule type" value="Genomic_DNA"/>
</dbReference>
<name>A0ACB9NYZ4_9MYRT</name>
<evidence type="ECO:0000313" key="1">
    <source>
        <dbReference type="EMBL" id="KAI4340066.1"/>
    </source>
</evidence>